<evidence type="ECO:0000313" key="3">
    <source>
        <dbReference type="EMBL" id="ORY85938.1"/>
    </source>
</evidence>
<reference evidence="3 4" key="1">
    <citation type="submission" date="2016-07" db="EMBL/GenBank/DDBJ databases">
        <title>Pervasive Adenine N6-methylation of Active Genes in Fungi.</title>
        <authorList>
            <consortium name="DOE Joint Genome Institute"/>
            <person name="Mondo S.J."/>
            <person name="Dannebaum R.O."/>
            <person name="Kuo R.C."/>
            <person name="Labutti K."/>
            <person name="Haridas S."/>
            <person name="Kuo A."/>
            <person name="Salamov A."/>
            <person name="Ahrendt S.R."/>
            <person name="Lipzen A."/>
            <person name="Sullivan W."/>
            <person name="Andreopoulos W.B."/>
            <person name="Clum A."/>
            <person name="Lindquist E."/>
            <person name="Daum C."/>
            <person name="Ramamoorthy G.K."/>
            <person name="Gryganskyi A."/>
            <person name="Culley D."/>
            <person name="Magnuson J.K."/>
            <person name="James T.Y."/>
            <person name="O'Malley M.A."/>
            <person name="Stajich J.E."/>
            <person name="Spatafora J.W."/>
            <person name="Visel A."/>
            <person name="Grigoriev I.V."/>
        </authorList>
    </citation>
    <scope>NUCLEOTIDE SEQUENCE [LARGE SCALE GENOMIC DNA]</scope>
    <source>
        <strain evidence="3 4">62-1032</strain>
    </source>
</reference>
<evidence type="ECO:0000256" key="1">
    <source>
        <dbReference type="ARBA" id="ARBA00008721"/>
    </source>
</evidence>
<dbReference type="InterPro" id="IPR024079">
    <property type="entry name" value="MetalloPept_cat_dom_sf"/>
</dbReference>
<keyword evidence="2" id="KW-0732">Signal</keyword>
<name>A0A1Y2FPN5_9BASI</name>
<dbReference type="PANTHER" id="PTHR47466">
    <property type="match status" value="1"/>
</dbReference>
<sequence length="383" mass="42298">MLNSLHLLLLSSLLSPALGAALPGANSSALYPPPSYFNGTQREDDDCSYAGLSASEVKAHEATFAALAESTGFKLQACPSGYTSVVTIPVFFHVVYWYGEPINNPNYGYVPASDLKVVVANLNKQFAAFKPRFKFVYKSTTYKKYLDYSKWTTESSIRLPLYSKGLNQIQAFARYFRGSSYTANWSKELHVYGVYVRSVNGFSFRPTSKPFLHDGVWTDENTLELSPYTPGKAYNPTTLAHEVGHWLGLQHIFQAPSGVDPCSFPTHDSTHGDLVFDTPKWKEASGTADAYYGSIECPAVGRPWSQTRSPCPGKMSATCPCLAVMYLPKLTSAFASDIQAGISNYLSYSEQECRTRFTPGQLALMLKTAVNIRKFVPSCQKLS</sequence>
<comment type="caution">
    <text evidence="3">The sequence shown here is derived from an EMBL/GenBank/DDBJ whole genome shotgun (WGS) entry which is preliminary data.</text>
</comment>
<dbReference type="PANTHER" id="PTHR47466:SF1">
    <property type="entry name" value="METALLOPROTEASE MEP1 (AFU_ORTHOLOGUE AFUA_1G07730)-RELATED"/>
    <property type="match status" value="1"/>
</dbReference>
<dbReference type="AlphaFoldDB" id="A0A1Y2FPN5"/>
<evidence type="ECO:0008006" key="5">
    <source>
        <dbReference type="Google" id="ProtNLM"/>
    </source>
</evidence>
<feature type="chain" id="PRO_5012960262" description="Peptidase M43 pregnancy-associated plasma-A domain-containing protein" evidence="2">
    <location>
        <begin position="20"/>
        <end position="383"/>
    </location>
</feature>
<keyword evidence="4" id="KW-1185">Reference proteome</keyword>
<comment type="similarity">
    <text evidence="1">Belongs to the peptidase M43B family.</text>
</comment>
<accession>A0A1Y2FPN5</accession>
<evidence type="ECO:0000313" key="4">
    <source>
        <dbReference type="Proteomes" id="UP000193467"/>
    </source>
</evidence>
<dbReference type="Proteomes" id="UP000193467">
    <property type="component" value="Unassembled WGS sequence"/>
</dbReference>
<feature type="signal peptide" evidence="2">
    <location>
        <begin position="1"/>
        <end position="19"/>
    </location>
</feature>
<evidence type="ECO:0000256" key="2">
    <source>
        <dbReference type="SAM" id="SignalP"/>
    </source>
</evidence>
<dbReference type="InParanoid" id="A0A1Y2FPN5"/>
<dbReference type="EMBL" id="MCGR01000015">
    <property type="protein sequence ID" value="ORY85938.1"/>
    <property type="molecule type" value="Genomic_DNA"/>
</dbReference>
<gene>
    <name evidence="3" type="ORF">BCR35DRAFT_339368</name>
</gene>
<dbReference type="GO" id="GO:0008237">
    <property type="term" value="F:metallopeptidase activity"/>
    <property type="evidence" value="ECO:0007669"/>
    <property type="project" value="InterPro"/>
</dbReference>
<proteinExistence type="inferred from homology"/>
<organism evidence="3 4">
    <name type="scientific">Leucosporidium creatinivorum</name>
    <dbReference type="NCBI Taxonomy" id="106004"/>
    <lineage>
        <taxon>Eukaryota</taxon>
        <taxon>Fungi</taxon>
        <taxon>Dikarya</taxon>
        <taxon>Basidiomycota</taxon>
        <taxon>Pucciniomycotina</taxon>
        <taxon>Microbotryomycetes</taxon>
        <taxon>Leucosporidiales</taxon>
        <taxon>Leucosporidium</taxon>
    </lineage>
</organism>
<dbReference type="SUPFAM" id="SSF55486">
    <property type="entry name" value="Metalloproteases ('zincins'), catalytic domain"/>
    <property type="match status" value="1"/>
</dbReference>
<dbReference type="Gene3D" id="3.40.390.10">
    <property type="entry name" value="Collagenase (Catalytic Domain)"/>
    <property type="match status" value="1"/>
</dbReference>
<protein>
    <recommendedName>
        <fullName evidence="5">Peptidase M43 pregnancy-associated plasma-A domain-containing protein</fullName>
    </recommendedName>
</protein>
<dbReference type="OrthoDB" id="536211at2759"/>